<dbReference type="PANTHER" id="PTHR20883:SF49">
    <property type="entry name" value="PHYTANOYL-COA DIOXYGENASE"/>
    <property type="match status" value="1"/>
</dbReference>
<comment type="cofactor">
    <cofactor evidence="1">
        <name>Fe cation</name>
        <dbReference type="ChEBI" id="CHEBI:24875"/>
    </cofactor>
</comment>
<accession>A0AAW2YVR8</accession>
<dbReference type="EMBL" id="JAOPGA020000651">
    <property type="protein sequence ID" value="KAL0480352.1"/>
    <property type="molecule type" value="Genomic_DNA"/>
</dbReference>
<dbReference type="Pfam" id="PF05721">
    <property type="entry name" value="PhyH"/>
    <property type="match status" value="1"/>
</dbReference>
<sequence length="308" mass="35933">MISAHRAHRLALRVHQQVRLYSSINPFKTQEEYNKDFREAKSLVTESQIEQFHNDGAIKLSGVFSQKHLDSIAEGVEQNLKNPSSDADHILDGQSNTKFFGDYGNWHRLDGIREFVFKSNAAAIASTILRTKNVNFYHEHVLVKQPNADKPTPFHHDFPYYPLNGYDMLSLWIPLDYVPKDTGVQYVKGSHKWNKLFIPKNFSTYEDYQSYKSSEQYESVPQKEIEEGKYELLYWEMNPGDVIVFHARTIHGSPGNKHNQNRRALATRWLGEDIRFTLKKTEIPPQNTYDLKEGEKFHGEMFPSFKFE</sequence>
<protein>
    <recommendedName>
        <fullName evidence="4">Phytanoyl-CoA dioxygenase</fullName>
    </recommendedName>
</protein>
<dbReference type="SUPFAM" id="SSF51197">
    <property type="entry name" value="Clavaminate synthase-like"/>
    <property type="match status" value="1"/>
</dbReference>
<dbReference type="Proteomes" id="UP001431209">
    <property type="component" value="Unassembled WGS sequence"/>
</dbReference>
<evidence type="ECO:0008006" key="4">
    <source>
        <dbReference type="Google" id="ProtNLM"/>
    </source>
</evidence>
<organism evidence="2 3">
    <name type="scientific">Acrasis kona</name>
    <dbReference type="NCBI Taxonomy" id="1008807"/>
    <lineage>
        <taxon>Eukaryota</taxon>
        <taxon>Discoba</taxon>
        <taxon>Heterolobosea</taxon>
        <taxon>Tetramitia</taxon>
        <taxon>Eutetramitia</taxon>
        <taxon>Acrasidae</taxon>
        <taxon>Acrasis</taxon>
    </lineage>
</organism>
<name>A0AAW2YVR8_9EUKA</name>
<evidence type="ECO:0000313" key="3">
    <source>
        <dbReference type="Proteomes" id="UP001431209"/>
    </source>
</evidence>
<dbReference type="AlphaFoldDB" id="A0AAW2YVR8"/>
<gene>
    <name evidence="2" type="ORF">AKO1_007157</name>
</gene>
<comment type="caution">
    <text evidence="2">The sequence shown here is derived from an EMBL/GenBank/DDBJ whole genome shotgun (WGS) entry which is preliminary data.</text>
</comment>
<proteinExistence type="predicted"/>
<dbReference type="PANTHER" id="PTHR20883">
    <property type="entry name" value="PHYTANOYL-COA DIOXYGENASE DOMAIN CONTAINING 1"/>
    <property type="match status" value="1"/>
</dbReference>
<evidence type="ECO:0000256" key="1">
    <source>
        <dbReference type="ARBA" id="ARBA00001962"/>
    </source>
</evidence>
<keyword evidence="3" id="KW-1185">Reference proteome</keyword>
<reference evidence="2 3" key="1">
    <citation type="submission" date="2024-03" db="EMBL/GenBank/DDBJ databases">
        <title>The Acrasis kona genome and developmental transcriptomes reveal deep origins of eukaryotic multicellular pathways.</title>
        <authorList>
            <person name="Sheikh S."/>
            <person name="Fu C.-J."/>
            <person name="Brown M.W."/>
            <person name="Baldauf S.L."/>
        </authorList>
    </citation>
    <scope>NUCLEOTIDE SEQUENCE [LARGE SCALE GENOMIC DNA]</scope>
    <source>
        <strain evidence="2 3">ATCC MYA-3509</strain>
    </source>
</reference>
<dbReference type="InterPro" id="IPR008775">
    <property type="entry name" value="Phytyl_CoA_dOase-like"/>
</dbReference>
<dbReference type="Gene3D" id="2.60.120.620">
    <property type="entry name" value="q2cbj1_9rhob like domain"/>
    <property type="match status" value="1"/>
</dbReference>
<evidence type="ECO:0000313" key="2">
    <source>
        <dbReference type="EMBL" id="KAL0480352.1"/>
    </source>
</evidence>